<dbReference type="EMBL" id="NBNE01003273">
    <property type="protein sequence ID" value="OWZ08103.1"/>
    <property type="molecule type" value="Genomic_DNA"/>
</dbReference>
<dbReference type="AlphaFoldDB" id="A0A225VRN7"/>
<evidence type="ECO:0000313" key="1">
    <source>
        <dbReference type="EMBL" id="OWZ08103.1"/>
    </source>
</evidence>
<sequence>MLIISMIKERLSNRFAKLYIRCRCLADRCQVQSWCHHYHQHNKVDDKLSSIAMDTHASRQLQRPSHTNLQRRFIAIMPPLHGDFGKMD</sequence>
<protein>
    <submittedName>
        <fullName evidence="1">Uncharacterized protein</fullName>
    </submittedName>
</protein>
<dbReference type="Proteomes" id="UP000198211">
    <property type="component" value="Unassembled WGS sequence"/>
</dbReference>
<gene>
    <name evidence="1" type="ORF">PHMEG_00019401</name>
</gene>
<proteinExistence type="predicted"/>
<accession>A0A225VRN7</accession>
<organism evidence="1 2">
    <name type="scientific">Phytophthora megakarya</name>
    <dbReference type="NCBI Taxonomy" id="4795"/>
    <lineage>
        <taxon>Eukaryota</taxon>
        <taxon>Sar</taxon>
        <taxon>Stramenopiles</taxon>
        <taxon>Oomycota</taxon>
        <taxon>Peronosporomycetes</taxon>
        <taxon>Peronosporales</taxon>
        <taxon>Peronosporaceae</taxon>
        <taxon>Phytophthora</taxon>
    </lineage>
</organism>
<keyword evidence="2" id="KW-1185">Reference proteome</keyword>
<name>A0A225VRN7_9STRA</name>
<comment type="caution">
    <text evidence="1">The sequence shown here is derived from an EMBL/GenBank/DDBJ whole genome shotgun (WGS) entry which is preliminary data.</text>
</comment>
<reference evidence="2" key="1">
    <citation type="submission" date="2017-03" db="EMBL/GenBank/DDBJ databases">
        <title>Phytopthora megakarya and P. palmivora, two closely related causual agents of cacao black pod achieved similar genome size and gene model numbers by different mechanisms.</title>
        <authorList>
            <person name="Ali S."/>
            <person name="Shao J."/>
            <person name="Larry D.J."/>
            <person name="Kronmiller B."/>
            <person name="Shen D."/>
            <person name="Strem M.D."/>
            <person name="Melnick R.L."/>
            <person name="Guiltinan M.J."/>
            <person name="Tyler B.M."/>
            <person name="Meinhardt L.W."/>
            <person name="Bailey B.A."/>
        </authorList>
    </citation>
    <scope>NUCLEOTIDE SEQUENCE [LARGE SCALE GENOMIC DNA]</scope>
    <source>
        <strain evidence="2">zdho120</strain>
    </source>
</reference>
<evidence type="ECO:0000313" key="2">
    <source>
        <dbReference type="Proteomes" id="UP000198211"/>
    </source>
</evidence>